<evidence type="ECO:0000256" key="1">
    <source>
        <dbReference type="ARBA" id="ARBA00001782"/>
    </source>
</evidence>
<dbReference type="SUPFAM" id="SSF51366">
    <property type="entry name" value="Ribulose-phoshate binding barrel"/>
    <property type="match status" value="1"/>
</dbReference>
<dbReference type="STRING" id="2741.SAMN04489866_10196"/>
<dbReference type="PIRSF" id="PIRSF001461">
    <property type="entry name" value="RPE"/>
    <property type="match status" value="1"/>
</dbReference>
<dbReference type="CDD" id="cd00429">
    <property type="entry name" value="RPE"/>
    <property type="match status" value="1"/>
</dbReference>
<feature type="binding site" evidence="10 14">
    <location>
        <position position="8"/>
    </location>
    <ligand>
        <name>substrate</name>
    </ligand>
</feature>
<evidence type="ECO:0000256" key="6">
    <source>
        <dbReference type="ARBA" id="ARBA00009541"/>
    </source>
</evidence>
<feature type="binding site" evidence="10 14">
    <location>
        <begin position="142"/>
        <end position="145"/>
    </location>
    <ligand>
        <name>substrate</name>
    </ligand>
</feature>
<evidence type="ECO:0000256" key="2">
    <source>
        <dbReference type="ARBA" id="ARBA00001936"/>
    </source>
</evidence>
<dbReference type="GO" id="GO:0004750">
    <property type="term" value="F:D-ribulose-phosphate 3-epimerase activity"/>
    <property type="evidence" value="ECO:0007669"/>
    <property type="project" value="UniProtKB-UniRule"/>
</dbReference>
<dbReference type="Gene3D" id="3.20.20.70">
    <property type="entry name" value="Aldolase class I"/>
    <property type="match status" value="1"/>
</dbReference>
<comment type="cofactor">
    <cofactor evidence="2">
        <name>Mn(2+)</name>
        <dbReference type="ChEBI" id="CHEBI:29035"/>
    </cofactor>
</comment>
<comment type="cofactor">
    <cofactor evidence="3">
        <name>Co(2+)</name>
        <dbReference type="ChEBI" id="CHEBI:48828"/>
    </cofactor>
</comment>
<evidence type="ECO:0000256" key="14">
    <source>
        <dbReference type="PIRSR" id="PIRSR001461-3"/>
    </source>
</evidence>
<evidence type="ECO:0000256" key="13">
    <source>
        <dbReference type="PIRSR" id="PIRSR001461-2"/>
    </source>
</evidence>
<evidence type="ECO:0000256" key="9">
    <source>
        <dbReference type="ARBA" id="ARBA00023235"/>
    </source>
</evidence>
<comment type="pathway">
    <text evidence="10">Carbohydrate degradation.</text>
</comment>
<feature type="binding site" evidence="10 14">
    <location>
        <begin position="196"/>
        <end position="197"/>
    </location>
    <ligand>
        <name>substrate</name>
    </ligand>
</feature>
<dbReference type="NCBIfam" id="NF004076">
    <property type="entry name" value="PRK05581.1-4"/>
    <property type="match status" value="1"/>
</dbReference>
<evidence type="ECO:0000256" key="10">
    <source>
        <dbReference type="HAMAP-Rule" id="MF_02227"/>
    </source>
</evidence>
<evidence type="ECO:0000256" key="11">
    <source>
        <dbReference type="PIRNR" id="PIRNR001461"/>
    </source>
</evidence>
<dbReference type="GO" id="GO:0005737">
    <property type="term" value="C:cytoplasm"/>
    <property type="evidence" value="ECO:0007669"/>
    <property type="project" value="UniProtKB-ARBA"/>
</dbReference>
<keyword evidence="13" id="KW-0170">Cobalt</keyword>
<feature type="binding site" evidence="10 14">
    <location>
        <position position="66"/>
    </location>
    <ligand>
        <name>substrate</name>
    </ligand>
</feature>
<dbReference type="InterPro" id="IPR026019">
    <property type="entry name" value="Ribul_P_3_epim"/>
</dbReference>
<evidence type="ECO:0000313" key="16">
    <source>
        <dbReference type="Proteomes" id="UP000198995"/>
    </source>
</evidence>
<protein>
    <recommendedName>
        <fullName evidence="7 10">Ribulose-phosphate 3-epimerase</fullName>
        <ecNumber evidence="7 10">5.1.3.1</ecNumber>
    </recommendedName>
</protein>
<comment type="catalytic activity">
    <reaction evidence="1 10 11">
        <text>D-ribulose 5-phosphate = D-xylulose 5-phosphate</text>
        <dbReference type="Rhea" id="RHEA:13677"/>
        <dbReference type="ChEBI" id="CHEBI:57737"/>
        <dbReference type="ChEBI" id="CHEBI:58121"/>
        <dbReference type="EC" id="5.1.3.1"/>
    </reaction>
</comment>
<sequence>MSIVISPSLLSADFARLAEELADIKQAGAPWVHLDIMDGLFVPNITFGPPVIRAIRKETDLFFDCHLMIAEPSRYIEDFAKAGANLITVHEEATRHISQTLTAIKSCGCKAGLSINPETPLSAVEPYLKEADLILLMSVHPGFGGQSFIDITYKIKALREMMDKAESTAYLQVDGGITADNIKTVVDAGCTCLVAGSAIFGQTDRQAAIDALMDALTKEAQ</sequence>
<evidence type="ECO:0000256" key="4">
    <source>
        <dbReference type="ARBA" id="ARBA00001947"/>
    </source>
</evidence>
<comment type="cofactor">
    <cofactor evidence="4">
        <name>Zn(2+)</name>
        <dbReference type="ChEBI" id="CHEBI:29105"/>
    </cofactor>
</comment>
<evidence type="ECO:0000256" key="8">
    <source>
        <dbReference type="ARBA" id="ARBA00022723"/>
    </source>
</evidence>
<dbReference type="EC" id="5.1.3.1" evidence="7 10"/>
<feature type="active site" description="Proton donor" evidence="10 12">
    <location>
        <position position="174"/>
    </location>
</feature>
<dbReference type="RefSeq" id="WP_242868919.1">
    <property type="nucleotide sequence ID" value="NZ_FNAF01000001.1"/>
</dbReference>
<dbReference type="Pfam" id="PF00834">
    <property type="entry name" value="Ribul_P_3_epim"/>
    <property type="match status" value="1"/>
</dbReference>
<gene>
    <name evidence="10" type="primary">rpe</name>
    <name evidence="15" type="ORF">SAMN04489866_10196</name>
</gene>
<evidence type="ECO:0000256" key="3">
    <source>
        <dbReference type="ARBA" id="ARBA00001941"/>
    </source>
</evidence>
<comment type="similarity">
    <text evidence="6 10 11">Belongs to the ribulose-phosphate 3-epimerase family.</text>
</comment>
<comment type="cofactor">
    <cofactor evidence="5">
        <name>Fe(2+)</name>
        <dbReference type="ChEBI" id="CHEBI:29033"/>
    </cofactor>
</comment>
<dbReference type="GO" id="GO:0019323">
    <property type="term" value="P:pentose catabolic process"/>
    <property type="evidence" value="ECO:0007669"/>
    <property type="project" value="UniProtKB-UniRule"/>
</dbReference>
<dbReference type="InterPro" id="IPR013785">
    <property type="entry name" value="Aldolase_TIM"/>
</dbReference>
<feature type="active site" description="Proton acceptor" evidence="10 12">
    <location>
        <position position="35"/>
    </location>
</feature>
<dbReference type="Proteomes" id="UP000198995">
    <property type="component" value="Unassembled WGS sequence"/>
</dbReference>
<dbReference type="PANTHER" id="PTHR11749">
    <property type="entry name" value="RIBULOSE-5-PHOSPHATE-3-EPIMERASE"/>
    <property type="match status" value="1"/>
</dbReference>
<feature type="binding site" evidence="14">
    <location>
        <position position="176"/>
    </location>
    <ligand>
        <name>substrate</name>
    </ligand>
</feature>
<dbReference type="HAMAP" id="MF_02227">
    <property type="entry name" value="RPE"/>
    <property type="match status" value="1"/>
</dbReference>
<comment type="function">
    <text evidence="10">Catalyzes the reversible epimerization of D-ribulose 5-phosphate to D-xylulose 5-phosphate.</text>
</comment>
<feature type="binding site" evidence="10 13">
    <location>
        <position position="35"/>
    </location>
    <ligand>
        <name>a divalent metal cation</name>
        <dbReference type="ChEBI" id="CHEBI:60240"/>
    </ligand>
</feature>
<accession>A0A1G6RSV8</accession>
<feature type="binding site" evidence="10">
    <location>
        <begin position="174"/>
        <end position="176"/>
    </location>
    <ligand>
        <name>substrate</name>
    </ligand>
</feature>
<dbReference type="FunFam" id="3.20.20.70:FF:000004">
    <property type="entry name" value="Ribulose-phosphate 3-epimerase"/>
    <property type="match status" value="1"/>
</dbReference>
<dbReference type="AlphaFoldDB" id="A0A1G6RSV8"/>
<dbReference type="PROSITE" id="PS01085">
    <property type="entry name" value="RIBUL_P_3_EPIMER_1"/>
    <property type="match status" value="1"/>
</dbReference>
<organism evidence="15 16">
    <name type="scientific">Peptococcus niger</name>
    <dbReference type="NCBI Taxonomy" id="2741"/>
    <lineage>
        <taxon>Bacteria</taxon>
        <taxon>Bacillati</taxon>
        <taxon>Bacillota</taxon>
        <taxon>Clostridia</taxon>
        <taxon>Eubacteriales</taxon>
        <taxon>Peptococcaceae</taxon>
        <taxon>Peptococcus</taxon>
    </lineage>
</organism>
<evidence type="ECO:0000256" key="5">
    <source>
        <dbReference type="ARBA" id="ARBA00001954"/>
    </source>
</evidence>
<proteinExistence type="inferred from homology"/>
<dbReference type="EMBL" id="FNAF01000001">
    <property type="protein sequence ID" value="SDD07067.1"/>
    <property type="molecule type" value="Genomic_DNA"/>
</dbReference>
<feature type="binding site" evidence="10 13">
    <location>
        <position position="174"/>
    </location>
    <ligand>
        <name>a divalent metal cation</name>
        <dbReference type="ChEBI" id="CHEBI:60240"/>
    </ligand>
</feature>
<dbReference type="GO" id="GO:0006098">
    <property type="term" value="P:pentose-phosphate shunt"/>
    <property type="evidence" value="ECO:0007669"/>
    <property type="project" value="UniProtKB-UniRule"/>
</dbReference>
<keyword evidence="10 11" id="KW-0119">Carbohydrate metabolism</keyword>
<dbReference type="InterPro" id="IPR000056">
    <property type="entry name" value="Ribul_P_3_epim-like"/>
</dbReference>
<keyword evidence="13" id="KW-0464">Manganese</keyword>
<keyword evidence="16" id="KW-1185">Reference proteome</keyword>
<keyword evidence="9 10" id="KW-0413">Isomerase</keyword>
<dbReference type="InterPro" id="IPR011060">
    <property type="entry name" value="RibuloseP-bd_barrel"/>
</dbReference>
<reference evidence="15 16" key="1">
    <citation type="submission" date="2016-10" db="EMBL/GenBank/DDBJ databases">
        <authorList>
            <person name="de Groot N.N."/>
        </authorList>
    </citation>
    <scope>NUCLEOTIDE SEQUENCE [LARGE SCALE GENOMIC DNA]</scope>
    <source>
        <strain evidence="15 16">DSM 20475</strain>
    </source>
</reference>
<dbReference type="GO" id="GO:0046872">
    <property type="term" value="F:metal ion binding"/>
    <property type="evidence" value="ECO:0007669"/>
    <property type="project" value="UniProtKB-UniRule"/>
</dbReference>
<keyword evidence="13" id="KW-0862">Zinc</keyword>
<evidence type="ECO:0000256" key="12">
    <source>
        <dbReference type="PIRSR" id="PIRSR001461-1"/>
    </source>
</evidence>
<feature type="binding site" evidence="10 13">
    <location>
        <position position="66"/>
    </location>
    <ligand>
        <name>a divalent metal cation</name>
        <dbReference type="ChEBI" id="CHEBI:60240"/>
    </ligand>
</feature>
<evidence type="ECO:0000313" key="15">
    <source>
        <dbReference type="EMBL" id="SDD07067.1"/>
    </source>
</evidence>
<keyword evidence="8 10" id="KW-0479">Metal-binding</keyword>
<feature type="binding site" evidence="10 13">
    <location>
        <position position="33"/>
    </location>
    <ligand>
        <name>a divalent metal cation</name>
        <dbReference type="ChEBI" id="CHEBI:60240"/>
    </ligand>
</feature>
<name>A0A1G6RSV8_PEPNI</name>
<comment type="cofactor">
    <cofactor evidence="10 13">
        <name>a divalent metal cation</name>
        <dbReference type="ChEBI" id="CHEBI:60240"/>
    </cofactor>
    <text evidence="10 13">Binds 1 divalent metal cation per subunit.</text>
</comment>
<evidence type="ECO:0000256" key="7">
    <source>
        <dbReference type="ARBA" id="ARBA00013188"/>
    </source>
</evidence>
<dbReference type="NCBIfam" id="TIGR01163">
    <property type="entry name" value="rpe"/>
    <property type="match status" value="1"/>
</dbReference>